<dbReference type="Pfam" id="PF04082">
    <property type="entry name" value="Fungal_trans"/>
    <property type="match status" value="1"/>
</dbReference>
<evidence type="ECO:0000256" key="7">
    <source>
        <dbReference type="ARBA" id="ARBA00055903"/>
    </source>
</evidence>
<keyword evidence="12" id="KW-1185">Reference proteome</keyword>
<dbReference type="Pfam" id="PF00172">
    <property type="entry name" value="Zn_clus"/>
    <property type="match status" value="1"/>
</dbReference>
<keyword evidence="3" id="KW-0805">Transcription regulation</keyword>
<dbReference type="PROSITE" id="PS50048">
    <property type="entry name" value="ZN2_CY6_FUNGAL_2"/>
    <property type="match status" value="1"/>
</dbReference>
<dbReference type="GO" id="GO:0008270">
    <property type="term" value="F:zinc ion binding"/>
    <property type="evidence" value="ECO:0007669"/>
    <property type="project" value="InterPro"/>
</dbReference>
<dbReference type="CDD" id="cd12148">
    <property type="entry name" value="fungal_TF_MHR"/>
    <property type="match status" value="1"/>
</dbReference>
<feature type="compositionally biased region" description="Basic and acidic residues" evidence="9">
    <location>
        <begin position="25"/>
        <end position="44"/>
    </location>
</feature>
<comment type="similarity">
    <text evidence="8">Belongs to the xlnR/xlr1 family. araR subfamily.</text>
</comment>
<evidence type="ECO:0000313" key="11">
    <source>
        <dbReference type="EMBL" id="KAB8279297.1"/>
    </source>
</evidence>
<organism evidence="11 12">
    <name type="scientific">Aspergillus minisclerotigenes</name>
    <dbReference type="NCBI Taxonomy" id="656917"/>
    <lineage>
        <taxon>Eukaryota</taxon>
        <taxon>Fungi</taxon>
        <taxon>Dikarya</taxon>
        <taxon>Ascomycota</taxon>
        <taxon>Pezizomycotina</taxon>
        <taxon>Eurotiomycetes</taxon>
        <taxon>Eurotiomycetidae</taxon>
        <taxon>Eurotiales</taxon>
        <taxon>Aspergillaceae</taxon>
        <taxon>Aspergillus</taxon>
        <taxon>Aspergillus subgen. Circumdati</taxon>
    </lineage>
</organism>
<sequence length="878" mass="97430">MNKVVLELGAQTMVEEEEEEEEEEERHYKEDSSLLFHPTDHHQCLPDMDPAQSGDAPQGNTQDTTDDPQNSSAKRKWRRNRIACDACHARRVRCDRAFPCSRCLRSEIQCEFTRERRKRGRIARSKQTNPNGGTEKLSAALSNGRVPAPSTTVDAVGDAVATPAPNGSPSSSFPHRSPGTNEMTASAPSVDERRSQAELPLAPRKLAPGGNVTEEWLAAAHVSPGSYDFLGGGLGEGPFPRMFDVWSGVDLSNNSGPTPQGAKVSGAGQTPGAPPASLKYPVLQPLMPFLDANLPRRLVFDLLELYFTSAFSTHMHPVCHHIHSYILRKASFLSRDAPRPSTPALLASMLWVAALDDRAFALSISPQQRKNICQFLCALTIRLLRPLIHVSFKDQGASLSEPVGQELPPTTVHHPFEGGGDDRGLVGPAGSLDDVITYIHVASIISSSEQKAASMRWWHAAFTLARELKLNQEIEVLPNVDTQTEGSSPSFDYALPGWNGVETRPFFDFSNPTRPSLNCVCDRHDMQNTITEEHREERRRAWWLLYIMDRHLALCYNRPLALLDAESEDLLLPLDEGSWQSGNIHSNSPRPDGPQCLLSGDKNKRRVFPNFVCHDHSIFGFFLPLMTITGELIDLNQSRNHPMLGVRLNGKDAWDAHVNAVLGQLEIYKASLTTFAATASDPEAPLSYAYPPPKPDTNGVDPALTQAYSWHTQTVISYASYLVHVLHILLVGKWDPVSLIEDKDFWTSSPAFASTISHALDAADSVDQILRFDPDISFMPYFFGIQLLQGSFLLLLIVERLQKEAGEGILNACEVMIRATESCVVTLNTEYQRNFRQVMRSAVAQARGRPVNHSEIRHRRKAVLALYRWTRKGTGLAL</sequence>
<evidence type="ECO:0000313" key="12">
    <source>
        <dbReference type="Proteomes" id="UP000326289"/>
    </source>
</evidence>
<dbReference type="PROSITE" id="PS00463">
    <property type="entry name" value="ZN2_CY6_FUNGAL_1"/>
    <property type="match status" value="1"/>
</dbReference>
<evidence type="ECO:0000259" key="10">
    <source>
        <dbReference type="PROSITE" id="PS50048"/>
    </source>
</evidence>
<evidence type="ECO:0000256" key="8">
    <source>
        <dbReference type="ARBA" id="ARBA00061396"/>
    </source>
</evidence>
<evidence type="ECO:0000256" key="3">
    <source>
        <dbReference type="ARBA" id="ARBA00023015"/>
    </source>
</evidence>
<accession>A0A5N6JNF1</accession>
<dbReference type="AlphaFoldDB" id="A0A5N6JNF1"/>
<protein>
    <submittedName>
        <fullName evidence="11">Fungal-specific transcription factor domain-containing protein</fullName>
    </submittedName>
</protein>
<dbReference type="SMART" id="SM00066">
    <property type="entry name" value="GAL4"/>
    <property type="match status" value="1"/>
</dbReference>
<dbReference type="GO" id="GO:0003677">
    <property type="term" value="F:DNA binding"/>
    <property type="evidence" value="ECO:0007669"/>
    <property type="project" value="UniProtKB-KW"/>
</dbReference>
<keyword evidence="2" id="KW-0862">Zinc</keyword>
<evidence type="ECO:0000256" key="5">
    <source>
        <dbReference type="ARBA" id="ARBA00023163"/>
    </source>
</evidence>
<evidence type="ECO:0000256" key="1">
    <source>
        <dbReference type="ARBA" id="ARBA00022723"/>
    </source>
</evidence>
<dbReference type="FunFam" id="4.10.240.10:FF:000031">
    <property type="entry name" value="C6 transcription factor, putative"/>
    <property type="match status" value="1"/>
</dbReference>
<dbReference type="EMBL" id="ML732765">
    <property type="protein sequence ID" value="KAB8279297.1"/>
    <property type="molecule type" value="Genomic_DNA"/>
</dbReference>
<dbReference type="Gene3D" id="4.10.240.10">
    <property type="entry name" value="Zn(2)-C6 fungal-type DNA-binding domain"/>
    <property type="match status" value="1"/>
</dbReference>
<keyword evidence="4" id="KW-0238">DNA-binding</keyword>
<dbReference type="SMART" id="SM00906">
    <property type="entry name" value="Fungal_trans"/>
    <property type="match status" value="1"/>
</dbReference>
<dbReference type="Proteomes" id="UP000326289">
    <property type="component" value="Unassembled WGS sequence"/>
</dbReference>
<keyword evidence="6" id="KW-0539">Nucleus</keyword>
<dbReference type="GO" id="GO:0006351">
    <property type="term" value="P:DNA-templated transcription"/>
    <property type="evidence" value="ECO:0007669"/>
    <property type="project" value="InterPro"/>
</dbReference>
<name>A0A5N6JNF1_9EURO</name>
<dbReference type="InterPro" id="IPR007219">
    <property type="entry name" value="XnlR_reg_dom"/>
</dbReference>
<feature type="region of interest" description="Disordered" evidence="9">
    <location>
        <begin position="1"/>
        <end position="77"/>
    </location>
</feature>
<feature type="compositionally biased region" description="Basic residues" evidence="9">
    <location>
        <begin position="115"/>
        <end position="124"/>
    </location>
</feature>
<dbReference type="InterPro" id="IPR051439">
    <property type="entry name" value="XlnR/Xlr1"/>
</dbReference>
<feature type="region of interest" description="Disordered" evidence="9">
    <location>
        <begin position="114"/>
        <end position="196"/>
    </location>
</feature>
<feature type="compositionally biased region" description="Acidic residues" evidence="9">
    <location>
        <begin position="14"/>
        <end position="24"/>
    </location>
</feature>
<dbReference type="PANTHER" id="PTHR47663:SF2">
    <property type="entry name" value="ARABINOLYTIC TRANSCRIPTIONAL ACTIVATOR ARAR-RELATED"/>
    <property type="match status" value="1"/>
</dbReference>
<keyword evidence="1" id="KW-0479">Metal-binding</keyword>
<keyword evidence="5" id="KW-0804">Transcription</keyword>
<evidence type="ECO:0000256" key="2">
    <source>
        <dbReference type="ARBA" id="ARBA00022833"/>
    </source>
</evidence>
<comment type="function">
    <text evidence="7">Transcriptional activator of the arabinanolytic system. Involved in the regulation of extracellular arabinanolytic genes and in the regulation of the intracellular activities of L-arabinose catabolic genes in the pentose catabolic pathway (PCP) in response to the presence of L-arabinose.</text>
</comment>
<proteinExistence type="inferred from homology"/>
<reference evidence="11 12" key="1">
    <citation type="submission" date="2019-04" db="EMBL/GenBank/DDBJ databases">
        <title>Fungal friends and foes A comparative genomics study of 23 Aspergillus species from section Flavi.</title>
        <authorList>
            <consortium name="DOE Joint Genome Institute"/>
            <person name="Kjaerbolling I."/>
            <person name="Vesth T.C."/>
            <person name="Frisvad J.C."/>
            <person name="Nybo J.L."/>
            <person name="Theobald S."/>
            <person name="Kildgaard S."/>
            <person name="Petersen T.I."/>
            <person name="Kuo A."/>
            <person name="Sato A."/>
            <person name="Lyhne E.K."/>
            <person name="Kogle M.E."/>
            <person name="Wiebenga A."/>
            <person name="Kun R.S."/>
            <person name="Lubbers R.J."/>
            <person name="Makela M.R."/>
            <person name="Barry K."/>
            <person name="Chovatia M."/>
            <person name="Clum A."/>
            <person name="Daum C."/>
            <person name="Haridas S."/>
            <person name="He G."/>
            <person name="LaButti K."/>
            <person name="Lipzen A."/>
            <person name="Mondo S."/>
            <person name="Pangilinan J."/>
            <person name="Riley R."/>
            <person name="Salamov A."/>
            <person name="Simmons B.A."/>
            <person name="Magnuson J.K."/>
            <person name="Henrissat B."/>
            <person name="Mortensen U.H."/>
            <person name="Larsen T.O."/>
            <person name="De vries R.P."/>
            <person name="Grigoriev I.V."/>
            <person name="Machida M."/>
            <person name="Baker S.E."/>
            <person name="Andersen M.R."/>
        </authorList>
    </citation>
    <scope>NUCLEOTIDE SEQUENCE [LARGE SCALE GENOMIC DNA]</scope>
    <source>
        <strain evidence="11 12">CBS 117635</strain>
    </source>
</reference>
<dbReference type="CDD" id="cd00067">
    <property type="entry name" value="GAL4"/>
    <property type="match status" value="1"/>
</dbReference>
<feature type="domain" description="Zn(2)-C6 fungal-type" evidence="10">
    <location>
        <begin position="83"/>
        <end position="112"/>
    </location>
</feature>
<evidence type="ECO:0000256" key="6">
    <source>
        <dbReference type="ARBA" id="ARBA00023242"/>
    </source>
</evidence>
<dbReference type="InterPro" id="IPR001138">
    <property type="entry name" value="Zn2Cys6_DnaBD"/>
</dbReference>
<feature type="compositionally biased region" description="Polar residues" evidence="9">
    <location>
        <begin position="58"/>
        <end position="72"/>
    </location>
</feature>
<dbReference type="GO" id="GO:0009893">
    <property type="term" value="P:positive regulation of metabolic process"/>
    <property type="evidence" value="ECO:0007669"/>
    <property type="project" value="UniProtKB-ARBA"/>
</dbReference>
<dbReference type="SUPFAM" id="SSF57701">
    <property type="entry name" value="Zn2/Cys6 DNA-binding domain"/>
    <property type="match status" value="1"/>
</dbReference>
<gene>
    <name evidence="11" type="ORF">BDV30DRAFT_233166</name>
</gene>
<dbReference type="PANTHER" id="PTHR47663">
    <property type="entry name" value="XYLANOLYTIC TRANSCRIPTIONAL ACTIVATOR XLNR-RELATED"/>
    <property type="match status" value="1"/>
</dbReference>
<dbReference type="GO" id="GO:0000981">
    <property type="term" value="F:DNA-binding transcription factor activity, RNA polymerase II-specific"/>
    <property type="evidence" value="ECO:0007669"/>
    <property type="project" value="InterPro"/>
</dbReference>
<evidence type="ECO:0000256" key="4">
    <source>
        <dbReference type="ARBA" id="ARBA00023125"/>
    </source>
</evidence>
<dbReference type="InterPro" id="IPR036864">
    <property type="entry name" value="Zn2-C6_fun-type_DNA-bd_sf"/>
</dbReference>
<feature type="compositionally biased region" description="Polar residues" evidence="9">
    <location>
        <begin position="165"/>
        <end position="187"/>
    </location>
</feature>
<evidence type="ECO:0000256" key="9">
    <source>
        <dbReference type="SAM" id="MobiDB-lite"/>
    </source>
</evidence>